<evidence type="ECO:0000259" key="2">
    <source>
        <dbReference type="Pfam" id="PF26240"/>
    </source>
</evidence>
<dbReference type="EMBL" id="AOLP01000011">
    <property type="protein sequence ID" value="EMA04833.1"/>
    <property type="molecule type" value="Genomic_DNA"/>
</dbReference>
<comment type="caution">
    <text evidence="3">The sequence shown here is derived from an EMBL/GenBank/DDBJ whole genome shotgun (WGS) entry which is preliminary data.</text>
</comment>
<protein>
    <recommendedName>
        <fullName evidence="2">DUF8055 domain-containing protein</fullName>
    </recommendedName>
</protein>
<evidence type="ECO:0000313" key="3">
    <source>
        <dbReference type="EMBL" id="EMA04833.1"/>
    </source>
</evidence>
<name>M0J920_9EURY</name>
<feature type="domain" description="DUF8055" evidence="2">
    <location>
        <begin position="32"/>
        <end position="148"/>
    </location>
</feature>
<gene>
    <name evidence="3" type="ORF">C438_11008</name>
</gene>
<feature type="region of interest" description="Disordered" evidence="1">
    <location>
        <begin position="1"/>
        <end position="62"/>
    </location>
</feature>
<feature type="compositionally biased region" description="Basic and acidic residues" evidence="1">
    <location>
        <begin position="21"/>
        <end position="51"/>
    </location>
</feature>
<sequence length="150" mass="16560">MSGDATGPESRPDSQPVADGRGAEERHPEDVRFGERARALAAEAREARESFDPPPSSAADRRALECARDGVGPAVSLYIRARTGDRLVSFTGEEFELLHRAMNDWLAMYARCYGVDLDADFTVREAAEVLLRTHDVVDTAQLLTCVPERR</sequence>
<keyword evidence="4" id="KW-1185">Reference proteome</keyword>
<dbReference type="Proteomes" id="UP000011553">
    <property type="component" value="Unassembled WGS sequence"/>
</dbReference>
<dbReference type="Pfam" id="PF26240">
    <property type="entry name" value="DUF8055"/>
    <property type="match status" value="1"/>
</dbReference>
<dbReference type="AlphaFoldDB" id="M0J920"/>
<proteinExistence type="predicted"/>
<reference evidence="3 4" key="1">
    <citation type="journal article" date="2014" name="PLoS Genet.">
        <title>Phylogenetically driven sequencing of extremely halophilic archaea reveals strategies for static and dynamic osmo-response.</title>
        <authorList>
            <person name="Becker E.A."/>
            <person name="Seitzer P.M."/>
            <person name="Tritt A."/>
            <person name="Larsen D."/>
            <person name="Krusor M."/>
            <person name="Yao A.I."/>
            <person name="Wu D."/>
            <person name="Madern D."/>
            <person name="Eisen J.A."/>
            <person name="Darling A.E."/>
            <person name="Facciotti M.T."/>
        </authorList>
    </citation>
    <scope>NUCLEOTIDE SEQUENCE [LARGE SCALE GENOMIC DNA]</scope>
    <source>
        <strain evidence="3 4">ATCC 35960</strain>
    </source>
</reference>
<dbReference type="InterPro" id="IPR058368">
    <property type="entry name" value="DUF8055"/>
</dbReference>
<dbReference type="RefSeq" id="WP_004969395.1">
    <property type="nucleotide sequence ID" value="NZ_AOLP01000011.1"/>
</dbReference>
<evidence type="ECO:0000256" key="1">
    <source>
        <dbReference type="SAM" id="MobiDB-lite"/>
    </source>
</evidence>
<organism evidence="3 4">
    <name type="scientific">Haloferax denitrificans ATCC 35960</name>
    <dbReference type="NCBI Taxonomy" id="662478"/>
    <lineage>
        <taxon>Archaea</taxon>
        <taxon>Methanobacteriati</taxon>
        <taxon>Methanobacteriota</taxon>
        <taxon>Stenosarchaea group</taxon>
        <taxon>Halobacteria</taxon>
        <taxon>Halobacteriales</taxon>
        <taxon>Haloferacaceae</taxon>
        <taxon>Haloferax</taxon>
    </lineage>
</organism>
<evidence type="ECO:0000313" key="4">
    <source>
        <dbReference type="Proteomes" id="UP000011553"/>
    </source>
</evidence>
<dbReference type="PATRIC" id="fig|662478.6.peg.2138"/>
<accession>M0J920</accession>